<reference evidence="6 7" key="1">
    <citation type="submission" date="2017-11" db="EMBL/GenBank/DDBJ databases">
        <title>Reclassification of Bisgaard taxon 5 as Caviibacterium pharyngocola gen. nov., sp. nov.</title>
        <authorList>
            <person name="Christensen H."/>
        </authorList>
    </citation>
    <scope>NUCLEOTIDE SEQUENCE [LARGE SCALE GENOMIC DNA]</scope>
    <source>
        <strain evidence="6 7">7_3</strain>
    </source>
</reference>
<dbReference type="GO" id="GO:0009450">
    <property type="term" value="P:gamma-aminobutyric acid catabolic process"/>
    <property type="evidence" value="ECO:0007669"/>
    <property type="project" value="InterPro"/>
</dbReference>
<gene>
    <name evidence="6" type="primary">gabD</name>
    <name evidence="6" type="ORF">CVP04_00080</name>
</gene>
<keyword evidence="2 4" id="KW-0560">Oxidoreductase</keyword>
<dbReference type="InterPro" id="IPR016163">
    <property type="entry name" value="Ald_DH_C"/>
</dbReference>
<feature type="domain" description="Aldehyde dehydrogenase" evidence="5">
    <location>
        <begin position="19"/>
        <end position="476"/>
    </location>
</feature>
<dbReference type="PANTHER" id="PTHR43353">
    <property type="entry name" value="SUCCINATE-SEMIALDEHYDE DEHYDROGENASE, MITOCHONDRIAL"/>
    <property type="match status" value="1"/>
</dbReference>
<sequence>MDFHHLLKTQAYINGEFISAKNDRTFPVYNPTTQELICRVACCGAEDTDFAIQAAKTAQAKWKTYTAKERSKILQKWYALIMQNQEALAYLLSLEQGKPLAESRGEIAYGAAFIEWFAEEGKRAYGEIIPQDRADRRLLVIKQPVGVVAAITPWNFPNAMITRKAAPALASGCSIIVKPAPETPLSALALAELAHQAGIPAGVFNVLPTAQAEEVGEVLTASQDVRKLTFTGSTKVGKILMAKCADTVKKLSLELGGNAPSLIFNDADLDNAVDAVIASKFRNSGQTCICTNRIYVQSGIYRAFADKLKEKVRSFIVGNFDQENVQIGPLITENAVQKMERHIADALAKGAKLTLGGKRHALGGTFFEPTILEDVSQEMLVCHEETFAPLAPLIPFDTEEQAITMANDSPFGLAAYVYTQDISRIWRVSEALETGLVGINEGVISNEVAPFGGVKQSGLGREGSRHGLEEFLEIKYLCMKV</sequence>
<dbReference type="Gene3D" id="3.40.309.10">
    <property type="entry name" value="Aldehyde Dehydrogenase, Chain A, domain 2"/>
    <property type="match status" value="1"/>
</dbReference>
<dbReference type="InterPro" id="IPR029510">
    <property type="entry name" value="Ald_DH_CS_GLU"/>
</dbReference>
<dbReference type="Proteomes" id="UP000230282">
    <property type="component" value="Unassembled WGS sequence"/>
</dbReference>
<dbReference type="InterPro" id="IPR016160">
    <property type="entry name" value="Ald_DH_CS_CYS"/>
</dbReference>
<dbReference type="Gene3D" id="3.40.605.10">
    <property type="entry name" value="Aldehyde Dehydrogenase, Chain A, domain 1"/>
    <property type="match status" value="1"/>
</dbReference>
<dbReference type="InterPro" id="IPR015590">
    <property type="entry name" value="Aldehyde_DH_dom"/>
</dbReference>
<dbReference type="PANTHER" id="PTHR43353:SF5">
    <property type="entry name" value="SUCCINATE-SEMIALDEHYDE DEHYDROGENASE, MITOCHONDRIAL"/>
    <property type="match status" value="1"/>
</dbReference>
<organism evidence="6 7">
    <name type="scientific">Caviibacterium pharyngocola</name>
    <dbReference type="NCBI Taxonomy" id="28159"/>
    <lineage>
        <taxon>Bacteria</taxon>
        <taxon>Pseudomonadati</taxon>
        <taxon>Pseudomonadota</taxon>
        <taxon>Gammaproteobacteria</taxon>
        <taxon>Pasteurellales</taxon>
        <taxon>Pasteurellaceae</taxon>
        <taxon>Caviibacterium</taxon>
    </lineage>
</organism>
<dbReference type="FunFam" id="3.40.605.10:FF:000005">
    <property type="entry name" value="Succinate-semialdehyde dehydrogenase I"/>
    <property type="match status" value="1"/>
</dbReference>
<dbReference type="Pfam" id="PF00171">
    <property type="entry name" value="Aldedh"/>
    <property type="match status" value="1"/>
</dbReference>
<feature type="active site" evidence="3">
    <location>
        <position position="254"/>
    </location>
</feature>
<dbReference type="NCBIfam" id="TIGR01780">
    <property type="entry name" value="SSADH"/>
    <property type="match status" value="1"/>
</dbReference>
<dbReference type="InterPro" id="IPR010102">
    <property type="entry name" value="Succ_semiAld_DH"/>
</dbReference>
<evidence type="ECO:0000259" key="5">
    <source>
        <dbReference type="Pfam" id="PF00171"/>
    </source>
</evidence>
<dbReference type="GO" id="GO:0004777">
    <property type="term" value="F:succinate-semialdehyde dehydrogenase (NAD+) activity"/>
    <property type="evidence" value="ECO:0007669"/>
    <property type="project" value="TreeGrafter"/>
</dbReference>
<dbReference type="AlphaFoldDB" id="A0A2M8RZ34"/>
<dbReference type="CDD" id="cd07103">
    <property type="entry name" value="ALDH_F5_SSADH_GabD"/>
    <property type="match status" value="1"/>
</dbReference>
<dbReference type="PROSITE" id="PS00070">
    <property type="entry name" value="ALDEHYDE_DEHYDR_CYS"/>
    <property type="match status" value="1"/>
</dbReference>
<dbReference type="RefSeq" id="WP_100295496.1">
    <property type="nucleotide sequence ID" value="NZ_PHGZ01000001.1"/>
</dbReference>
<dbReference type="EMBL" id="PHGZ01000001">
    <property type="protein sequence ID" value="PJG84147.1"/>
    <property type="molecule type" value="Genomic_DNA"/>
</dbReference>
<dbReference type="SUPFAM" id="SSF53720">
    <property type="entry name" value="ALDH-like"/>
    <property type="match status" value="1"/>
</dbReference>
<evidence type="ECO:0000256" key="4">
    <source>
        <dbReference type="RuleBase" id="RU003345"/>
    </source>
</evidence>
<evidence type="ECO:0000256" key="1">
    <source>
        <dbReference type="ARBA" id="ARBA00009986"/>
    </source>
</evidence>
<proteinExistence type="inferred from homology"/>
<evidence type="ECO:0000313" key="7">
    <source>
        <dbReference type="Proteomes" id="UP000230282"/>
    </source>
</evidence>
<evidence type="ECO:0000313" key="6">
    <source>
        <dbReference type="EMBL" id="PJG84147.1"/>
    </source>
</evidence>
<keyword evidence="7" id="KW-1185">Reference proteome</keyword>
<dbReference type="InterPro" id="IPR016161">
    <property type="entry name" value="Ald_DH/histidinol_DH"/>
</dbReference>
<comment type="similarity">
    <text evidence="1 4">Belongs to the aldehyde dehydrogenase family.</text>
</comment>
<name>A0A2M8RZ34_9PAST</name>
<dbReference type="OrthoDB" id="5687308at2"/>
<comment type="caution">
    <text evidence="6">The sequence shown here is derived from an EMBL/GenBank/DDBJ whole genome shotgun (WGS) entry which is preliminary data.</text>
</comment>
<dbReference type="InterPro" id="IPR016162">
    <property type="entry name" value="Ald_DH_N"/>
</dbReference>
<protein>
    <submittedName>
        <fullName evidence="6">Succinate-semialdehyde dehydrogenase (NADP(+))</fullName>
        <ecNumber evidence="6">1.2.1.16</ecNumber>
    </submittedName>
</protein>
<dbReference type="FunFam" id="3.40.309.10:FF:000004">
    <property type="entry name" value="Succinate-semialdehyde dehydrogenase I"/>
    <property type="match status" value="1"/>
</dbReference>
<dbReference type="FunFam" id="3.40.605.10:FF:000026">
    <property type="entry name" value="Aldehyde dehydrogenase, putative"/>
    <property type="match status" value="1"/>
</dbReference>
<accession>A0A2M8RZ34</accession>
<dbReference type="PROSITE" id="PS00687">
    <property type="entry name" value="ALDEHYDE_DEHYDR_GLU"/>
    <property type="match status" value="1"/>
</dbReference>
<dbReference type="EC" id="1.2.1.16" evidence="6"/>
<evidence type="ECO:0000256" key="3">
    <source>
        <dbReference type="PROSITE-ProRule" id="PRU10007"/>
    </source>
</evidence>
<dbReference type="InterPro" id="IPR050740">
    <property type="entry name" value="Aldehyde_DH_Superfamily"/>
</dbReference>
<evidence type="ECO:0000256" key="2">
    <source>
        <dbReference type="ARBA" id="ARBA00023002"/>
    </source>
</evidence>